<dbReference type="SUPFAM" id="SSF48435">
    <property type="entry name" value="Bacterial muramidases"/>
    <property type="match status" value="1"/>
</dbReference>
<accession>A0A3B0ZRT1</accession>
<dbReference type="InterPro" id="IPR023346">
    <property type="entry name" value="Lysozyme-like_dom_sf"/>
</dbReference>
<dbReference type="Pfam" id="PF01464">
    <property type="entry name" value="SLT"/>
    <property type="match status" value="1"/>
</dbReference>
<dbReference type="Gene3D" id="1.25.20.10">
    <property type="entry name" value="Bacterial muramidases"/>
    <property type="match status" value="1"/>
</dbReference>
<keyword evidence="4" id="KW-0378">Hydrolase</keyword>
<dbReference type="InterPro" id="IPR008939">
    <property type="entry name" value="Lytic_TGlycosylase_superhlx_U"/>
</dbReference>
<name>A0A3B0ZRT1_9ZZZZ</name>
<dbReference type="SUPFAM" id="SSF53955">
    <property type="entry name" value="Lysozyme-like"/>
    <property type="match status" value="1"/>
</dbReference>
<keyword evidence="4" id="KW-0326">Glycosidase</keyword>
<evidence type="ECO:0000259" key="3">
    <source>
        <dbReference type="Pfam" id="PF14718"/>
    </source>
</evidence>
<dbReference type="InterPro" id="IPR008258">
    <property type="entry name" value="Transglycosylase_SLT_dom_1"/>
</dbReference>
<feature type="domain" description="Lytic transglycosylase superhelical linker" evidence="3">
    <location>
        <begin position="399"/>
        <end position="464"/>
    </location>
</feature>
<keyword evidence="1" id="KW-0732">Signal</keyword>
<dbReference type="GO" id="GO:0004553">
    <property type="term" value="F:hydrolase activity, hydrolyzing O-glycosyl compounds"/>
    <property type="evidence" value="ECO:0007669"/>
    <property type="project" value="InterPro"/>
</dbReference>
<dbReference type="CDD" id="cd13401">
    <property type="entry name" value="Slt70-like"/>
    <property type="match status" value="1"/>
</dbReference>
<evidence type="ECO:0000256" key="1">
    <source>
        <dbReference type="ARBA" id="ARBA00022729"/>
    </source>
</evidence>
<dbReference type="EMBL" id="UOFP01000309">
    <property type="protein sequence ID" value="VAW90142.1"/>
    <property type="molecule type" value="Genomic_DNA"/>
</dbReference>
<dbReference type="AlphaFoldDB" id="A0A3B0ZRT1"/>
<dbReference type="GO" id="GO:0042597">
    <property type="term" value="C:periplasmic space"/>
    <property type="evidence" value="ECO:0007669"/>
    <property type="project" value="InterPro"/>
</dbReference>
<protein>
    <submittedName>
        <fullName evidence="4">Soluble lytic murein transglycosylase</fullName>
        <ecNumber evidence="4">3.2.1.-</ecNumber>
    </submittedName>
</protein>
<dbReference type="Pfam" id="PF14718">
    <property type="entry name" value="SLT_L"/>
    <property type="match status" value="1"/>
</dbReference>
<evidence type="ECO:0000313" key="4">
    <source>
        <dbReference type="EMBL" id="VAW90142.1"/>
    </source>
</evidence>
<evidence type="ECO:0000259" key="2">
    <source>
        <dbReference type="Pfam" id="PF01464"/>
    </source>
</evidence>
<dbReference type="EC" id="3.2.1.-" evidence="4"/>
<feature type="domain" description="Transglycosylase SLT" evidence="2">
    <location>
        <begin position="477"/>
        <end position="586"/>
    </location>
</feature>
<dbReference type="Gene3D" id="1.10.530.10">
    <property type="match status" value="1"/>
</dbReference>
<reference evidence="4" key="1">
    <citation type="submission" date="2018-06" db="EMBL/GenBank/DDBJ databases">
        <authorList>
            <person name="Zhirakovskaya E."/>
        </authorList>
    </citation>
    <scope>NUCLEOTIDE SEQUENCE</scope>
</reference>
<dbReference type="PANTHER" id="PTHR37423:SF5">
    <property type="entry name" value="SOLUBLE LYTIC MUREIN TRANSGLYCOSYLASE"/>
    <property type="match status" value="1"/>
</dbReference>
<dbReference type="InterPro" id="IPR037061">
    <property type="entry name" value="Lytic_TGlycoase_superhlx_L_sf"/>
</dbReference>
<sequence>MALFFCASASANISTTQHDYSSQRQLFLEAENLLRNNKRQQFRQHLNQLSSYSLLPYLIYADYKSRLGYLSPQQIDSFNQRFGDTPIAKRLNNQWLIHLAENRRWQKLLKHYPGNGGAELDCYAVRALYHSGKKEQALSKVKPLWLVGKSQPKACDPLFRTWQESSHFNSELAWQRFQLAMERGKYRLARYLIRFTEGEQKQLAEQWHQLYRQPEKINRLNLTRQPPTLAKKIVRFGIKRLARYNASLAWTGWKKLSKKHDFNAKEVIAIERNLALASLLQKEALDRPELTQIINNPGNSDLQERRIRATIAVGNWQAMQQWLLRLSPQMQATPRWEYWSIRAAEELGTEPNEVILSRYTELAGQRHYYGFLAADRVGTDYQLNHQEIDLMDAQVMTLQTIPAFIRARELFLLDRVVDARREWRQATQRMNTQQLAQAAKLAAEWGWHDRAIHTVAQTPYRDDLELRFPLPHQQHVINEAERHQIDPAWVMAVIRQESAFMLDARSSRGALGLMQIMPRTGREIGRLLKSPLHNTANLLQSDLNIKFGTAYLRRNLNRLQNNLVSATAAYNAGYGNVRKWLPKEQGIEADRWVETIRFNETRGYVQNVMAYAAIYDQRLNRPTIRLSERMPAIQPKKQQ</sequence>
<dbReference type="InterPro" id="IPR012289">
    <property type="entry name" value="Lytic_TGlycosylase_superhlx_L"/>
</dbReference>
<organism evidence="4">
    <name type="scientific">hydrothermal vent metagenome</name>
    <dbReference type="NCBI Taxonomy" id="652676"/>
    <lineage>
        <taxon>unclassified sequences</taxon>
        <taxon>metagenomes</taxon>
        <taxon>ecological metagenomes</taxon>
    </lineage>
</organism>
<proteinExistence type="predicted"/>
<dbReference type="Gene3D" id="1.10.1240.20">
    <property type="entry name" value="Lytic transglycosylase, superhelical linker domain"/>
    <property type="match status" value="1"/>
</dbReference>
<dbReference type="PANTHER" id="PTHR37423">
    <property type="entry name" value="SOLUBLE LYTIC MUREIN TRANSGLYCOSYLASE-RELATED"/>
    <property type="match status" value="1"/>
</dbReference>
<gene>
    <name evidence="4" type="ORF">MNBD_GAMMA18-856</name>
</gene>